<evidence type="ECO:0000313" key="4">
    <source>
        <dbReference type="Proteomes" id="UP000076023"/>
    </source>
</evidence>
<feature type="transmembrane region" description="Helical" evidence="1">
    <location>
        <begin position="546"/>
        <end position="563"/>
    </location>
</feature>
<sequence length="856" mass="88793">MTKARPFTLLCCALLSAAALPTLNAADIVNTDIPLTMDTEGQTYVFNDGYVVMFGGDNTELIDSKPNANYNPDPALRGDPVIGKTNGGVTLRITDGSQVTLGFLNKSGDGLGGSSGWRRMYIGSAPSSAENSLLVSGQSTVLNATNISMLSVGGHGSNNLFAVTDGALASMGRIAASYFAGSTNNVVRVSGTVVSKSDPNKIVRSTIQTTSPTLLGYYGSGARLEVTDGGQFLGGNRVYIGFRGSLNDPNSAGTGGGHSALVSGEGSLLSAYGDAGFVSVGNAGDNNSLRIENGGKVSSVGAYIGTGGGVNDGLQTGGQNTATITGAGSIWEITNYYNTETGEVSAGDFFVGKAGSGNKLEILNGGTVFNPNNMHIGGNGSLSDGKTVIATHDNSVWVSGANSILENQGDVNVGSLLLGTGTESVPGVYSTSTLSVMDKSLVMVGSVVSESAVLNIAQGSSVQINGGFLALYGDLSLSDSYLYSLISEEKFSIFTEEGNWITATAADFTITYIEEGEDSGSSTGGLYSSLGGYTIVASTYVVPEPGVVALLTLGLVLIVVRLWRKPKKETVLSCCCLKPTSRPSLLDRGFSMVEVLISMGIVVVLTSLVLGASGPMMQRVASLQSVSNLRQFGLAYARFAAENDGKIPPTVCNLKDPSDFGTTAYGKSWDYWLLPYLGYEVGAGIGNLTESNTPKGPAVEKLFLHGADKNTSSKTGSRRTYASNVYNAPIAQTIQGKPMSWMRTSYLQTLSQRILLTEFPYTSARIGRSSFAGVTPGLQISLTAGKPDLNAGGKFNYLFGDGHVETLALEDTYTAEDDYKAEPGGPKPPQGRGKMNLWANPNGAGCPCGCGGTGGV</sequence>
<gene>
    <name evidence="3" type="ORF">TSACC_22393</name>
</gene>
<dbReference type="NCBIfam" id="TIGR04393">
    <property type="entry name" value="rpt_T5SS_PEPC"/>
    <property type="match status" value="1"/>
</dbReference>
<dbReference type="InParanoid" id="A0A146G924"/>
<dbReference type="Proteomes" id="UP000076023">
    <property type="component" value="Unassembled WGS sequence"/>
</dbReference>
<organism evidence="3 4">
    <name type="scientific">Terrimicrobium sacchariphilum</name>
    <dbReference type="NCBI Taxonomy" id="690879"/>
    <lineage>
        <taxon>Bacteria</taxon>
        <taxon>Pseudomonadati</taxon>
        <taxon>Verrucomicrobiota</taxon>
        <taxon>Terrimicrobiia</taxon>
        <taxon>Terrimicrobiales</taxon>
        <taxon>Terrimicrobiaceae</taxon>
        <taxon>Terrimicrobium</taxon>
    </lineage>
</organism>
<protein>
    <submittedName>
        <fullName evidence="3">Prepilin-type N-terminal cleavage/methylation domain-containing protein</fullName>
    </submittedName>
</protein>
<dbReference type="EMBL" id="BDCO01000002">
    <property type="protein sequence ID" value="GAT33971.1"/>
    <property type="molecule type" value="Genomic_DNA"/>
</dbReference>
<evidence type="ECO:0000313" key="3">
    <source>
        <dbReference type="EMBL" id="GAT33971.1"/>
    </source>
</evidence>
<feature type="signal peptide" evidence="2">
    <location>
        <begin position="1"/>
        <end position="25"/>
    </location>
</feature>
<accession>A0A146G924</accession>
<feature type="chain" id="PRO_5007524733" evidence="2">
    <location>
        <begin position="26"/>
        <end position="856"/>
    </location>
</feature>
<dbReference type="STRING" id="690879.TSACC_22393"/>
<dbReference type="InterPro" id="IPR012902">
    <property type="entry name" value="N_methyl_site"/>
</dbReference>
<dbReference type="OrthoDB" id="191085at2"/>
<keyword evidence="1" id="KW-1133">Transmembrane helix</keyword>
<proteinExistence type="predicted"/>
<dbReference type="InterPro" id="IPR030895">
    <property type="entry name" value="T5SS_PEPC_rpt"/>
</dbReference>
<dbReference type="AlphaFoldDB" id="A0A146G924"/>
<dbReference type="RefSeq" id="WP_075079648.1">
    <property type="nucleotide sequence ID" value="NZ_BDCO01000002.1"/>
</dbReference>
<reference evidence="4" key="1">
    <citation type="journal article" date="2017" name="Genome Announc.">
        <title>Draft Genome Sequence of Terrimicrobium sacchariphilum NM-5T, a Facultative Anaerobic Soil Bacterium of the Class Spartobacteria.</title>
        <authorList>
            <person name="Qiu Y.L."/>
            <person name="Tourlousse D.M."/>
            <person name="Matsuura N."/>
            <person name="Ohashi A."/>
            <person name="Sekiguchi Y."/>
        </authorList>
    </citation>
    <scope>NUCLEOTIDE SEQUENCE [LARGE SCALE GENOMIC DNA]</scope>
    <source>
        <strain evidence="4">NM-5</strain>
    </source>
</reference>
<keyword evidence="2" id="KW-0732">Signal</keyword>
<feature type="transmembrane region" description="Helical" evidence="1">
    <location>
        <begin position="595"/>
        <end position="617"/>
    </location>
</feature>
<name>A0A146G924_TERSA</name>
<keyword evidence="4" id="KW-1185">Reference proteome</keyword>
<comment type="caution">
    <text evidence="3">The sequence shown here is derived from an EMBL/GenBank/DDBJ whole genome shotgun (WGS) entry which is preliminary data.</text>
</comment>
<keyword evidence="1" id="KW-0812">Transmembrane</keyword>
<evidence type="ECO:0000256" key="2">
    <source>
        <dbReference type="SAM" id="SignalP"/>
    </source>
</evidence>
<keyword evidence="1" id="KW-0472">Membrane</keyword>
<evidence type="ECO:0000256" key="1">
    <source>
        <dbReference type="SAM" id="Phobius"/>
    </source>
</evidence>
<dbReference type="NCBIfam" id="TIGR02532">
    <property type="entry name" value="IV_pilin_GFxxxE"/>
    <property type="match status" value="1"/>
</dbReference>